<organism evidence="9 10">
    <name type="scientific">Halobacteriovorax marinus</name>
    <dbReference type="NCBI Taxonomy" id="97084"/>
    <lineage>
        <taxon>Bacteria</taxon>
        <taxon>Pseudomonadati</taxon>
        <taxon>Bdellovibrionota</taxon>
        <taxon>Bacteriovoracia</taxon>
        <taxon>Bacteriovoracales</taxon>
        <taxon>Halobacteriovoraceae</taxon>
        <taxon>Halobacteriovorax</taxon>
    </lineage>
</organism>
<evidence type="ECO:0000259" key="8">
    <source>
        <dbReference type="PROSITE" id="PS51857"/>
    </source>
</evidence>
<dbReference type="GO" id="GO:0005829">
    <property type="term" value="C:cytosol"/>
    <property type="evidence" value="ECO:0007669"/>
    <property type="project" value="UniProtKB-ARBA"/>
</dbReference>
<dbReference type="CDD" id="cd04458">
    <property type="entry name" value="CSP_CDS"/>
    <property type="match status" value="1"/>
</dbReference>
<sequence>MLFTGEVKFFDEEKGFGFITPDEDIDDLFFHKSALAGVVLRESDIVEFEIGEGPKGPCAVRINLIDE</sequence>
<evidence type="ECO:0000256" key="5">
    <source>
        <dbReference type="ARBA" id="ARBA00023159"/>
    </source>
</evidence>
<feature type="domain" description="CSD" evidence="8">
    <location>
        <begin position="2"/>
        <end position="64"/>
    </location>
</feature>
<dbReference type="Pfam" id="PF00313">
    <property type="entry name" value="CSD"/>
    <property type="match status" value="1"/>
</dbReference>
<dbReference type="InterPro" id="IPR012156">
    <property type="entry name" value="Cold_shock_CspA"/>
</dbReference>
<gene>
    <name evidence="9" type="ORF">A9Q84_15255</name>
</gene>
<dbReference type="GO" id="GO:0003677">
    <property type="term" value="F:DNA binding"/>
    <property type="evidence" value="ECO:0007669"/>
    <property type="project" value="UniProtKB-KW"/>
</dbReference>
<dbReference type="InterPro" id="IPR019844">
    <property type="entry name" value="CSD_CS"/>
</dbReference>
<evidence type="ECO:0000256" key="6">
    <source>
        <dbReference type="ARBA" id="ARBA00023163"/>
    </source>
</evidence>
<dbReference type="PIRSF" id="PIRSF002599">
    <property type="entry name" value="Cold_shock_A"/>
    <property type="match status" value="1"/>
</dbReference>
<dbReference type="Gene3D" id="2.40.50.140">
    <property type="entry name" value="Nucleic acid-binding proteins"/>
    <property type="match status" value="1"/>
</dbReference>
<dbReference type="AlphaFoldDB" id="A0A1Y5F5W5"/>
<dbReference type="InterPro" id="IPR002059">
    <property type="entry name" value="CSP_DNA-bd"/>
</dbReference>
<accession>A0A1Y5F5W5</accession>
<evidence type="ECO:0000313" key="9">
    <source>
        <dbReference type="EMBL" id="OUR95889.1"/>
    </source>
</evidence>
<keyword evidence="4" id="KW-0238">DNA-binding</keyword>
<keyword evidence="3" id="KW-0805">Transcription regulation</keyword>
<dbReference type="InterPro" id="IPR011129">
    <property type="entry name" value="CSD"/>
</dbReference>
<dbReference type="PROSITE" id="PS00352">
    <property type="entry name" value="CSD_1"/>
    <property type="match status" value="1"/>
</dbReference>
<evidence type="ECO:0000313" key="10">
    <source>
        <dbReference type="Proteomes" id="UP000196531"/>
    </source>
</evidence>
<dbReference type="PANTHER" id="PTHR46565">
    <property type="entry name" value="COLD SHOCK DOMAIN PROTEIN 2"/>
    <property type="match status" value="1"/>
</dbReference>
<proteinExistence type="predicted"/>
<dbReference type="PRINTS" id="PR00050">
    <property type="entry name" value="COLDSHOCK"/>
</dbReference>
<dbReference type="InterPro" id="IPR012340">
    <property type="entry name" value="NA-bd_OB-fold"/>
</dbReference>
<evidence type="ECO:0000256" key="2">
    <source>
        <dbReference type="ARBA" id="ARBA00022490"/>
    </source>
</evidence>
<evidence type="ECO:0000256" key="1">
    <source>
        <dbReference type="ARBA" id="ARBA00004496"/>
    </source>
</evidence>
<dbReference type="Proteomes" id="UP000196531">
    <property type="component" value="Unassembled WGS sequence"/>
</dbReference>
<dbReference type="SUPFAM" id="SSF50249">
    <property type="entry name" value="Nucleic acid-binding proteins"/>
    <property type="match status" value="1"/>
</dbReference>
<keyword evidence="2" id="KW-0963">Cytoplasm</keyword>
<comment type="caution">
    <text evidence="9">The sequence shown here is derived from an EMBL/GenBank/DDBJ whole genome shotgun (WGS) entry which is preliminary data.</text>
</comment>
<dbReference type="EMBL" id="MAAO01000007">
    <property type="protein sequence ID" value="OUR95889.1"/>
    <property type="molecule type" value="Genomic_DNA"/>
</dbReference>
<keyword evidence="6" id="KW-0804">Transcription</keyword>
<evidence type="ECO:0000256" key="7">
    <source>
        <dbReference type="RuleBase" id="RU000408"/>
    </source>
</evidence>
<evidence type="ECO:0000256" key="3">
    <source>
        <dbReference type="ARBA" id="ARBA00023015"/>
    </source>
</evidence>
<evidence type="ECO:0000256" key="4">
    <source>
        <dbReference type="ARBA" id="ARBA00023125"/>
    </source>
</evidence>
<name>A0A1Y5F5W5_9BACT</name>
<comment type="subcellular location">
    <subcellularLocation>
        <location evidence="1 7">Cytoplasm</location>
    </subcellularLocation>
</comment>
<reference evidence="10" key="1">
    <citation type="journal article" date="2017" name="Proc. Natl. Acad. Sci. U.S.A.">
        <title>Simulation of Deepwater Horizon oil plume reveals substrate specialization within a complex community of hydrocarbon-degraders.</title>
        <authorList>
            <person name="Hu P."/>
            <person name="Dubinsky E.A."/>
            <person name="Probst A.J."/>
            <person name="Wang J."/>
            <person name="Sieber C.M.K."/>
            <person name="Tom L.M."/>
            <person name="Gardinali P."/>
            <person name="Banfield J.F."/>
            <person name="Atlas R.M."/>
            <person name="Andersen G.L."/>
        </authorList>
    </citation>
    <scope>NUCLEOTIDE SEQUENCE [LARGE SCALE GENOMIC DNA]</scope>
</reference>
<dbReference type="PROSITE" id="PS51857">
    <property type="entry name" value="CSD_2"/>
    <property type="match status" value="1"/>
</dbReference>
<keyword evidence="5" id="KW-0010">Activator</keyword>
<dbReference type="PANTHER" id="PTHR46565:SF20">
    <property type="entry name" value="COLD SHOCK DOMAIN-CONTAINING PROTEIN 4"/>
    <property type="match status" value="1"/>
</dbReference>
<dbReference type="SMART" id="SM00357">
    <property type="entry name" value="CSP"/>
    <property type="match status" value="1"/>
</dbReference>
<protein>
    <submittedName>
        <fullName evidence="9">Cold-shock protein</fullName>
    </submittedName>
</protein>